<dbReference type="KEGG" id="dpl:KGM_206878"/>
<dbReference type="AlphaFoldDB" id="A0A212FMN4"/>
<dbReference type="EMBL" id="AGBW02007651">
    <property type="protein sequence ID" value="OWR55001.1"/>
    <property type="molecule type" value="Genomic_DNA"/>
</dbReference>
<dbReference type="Proteomes" id="UP000007151">
    <property type="component" value="Unassembled WGS sequence"/>
</dbReference>
<protein>
    <submittedName>
        <fullName evidence="1">Uncharacterized protein</fullName>
    </submittedName>
</protein>
<sequence>MDILKLALVPLALTVGLTYLNVKKASILELVLSDTDNVGVERDTKYNKGFISLALRKTALLWLRILGCWIHSDICDQCRLLGHILILIEKIGLCP</sequence>
<keyword evidence="2" id="KW-1185">Reference proteome</keyword>
<gene>
    <name evidence="1" type="ORF">KGM_206878</name>
</gene>
<name>A0A212FMN4_DANPL</name>
<proteinExistence type="predicted"/>
<reference evidence="1 2" key="1">
    <citation type="journal article" date="2011" name="Cell">
        <title>The monarch butterfly genome yields insights into long-distance migration.</title>
        <authorList>
            <person name="Zhan S."/>
            <person name="Merlin C."/>
            <person name="Boore J.L."/>
            <person name="Reppert S.M."/>
        </authorList>
    </citation>
    <scope>NUCLEOTIDE SEQUENCE [LARGE SCALE GENOMIC DNA]</scope>
    <source>
        <strain evidence="1">F-2</strain>
    </source>
</reference>
<comment type="caution">
    <text evidence="1">The sequence shown here is derived from an EMBL/GenBank/DDBJ whole genome shotgun (WGS) entry which is preliminary data.</text>
</comment>
<dbReference type="InParanoid" id="A0A212FMN4"/>
<organism evidence="1 2">
    <name type="scientific">Danaus plexippus plexippus</name>
    <dbReference type="NCBI Taxonomy" id="278856"/>
    <lineage>
        <taxon>Eukaryota</taxon>
        <taxon>Metazoa</taxon>
        <taxon>Ecdysozoa</taxon>
        <taxon>Arthropoda</taxon>
        <taxon>Hexapoda</taxon>
        <taxon>Insecta</taxon>
        <taxon>Pterygota</taxon>
        <taxon>Neoptera</taxon>
        <taxon>Endopterygota</taxon>
        <taxon>Lepidoptera</taxon>
        <taxon>Glossata</taxon>
        <taxon>Ditrysia</taxon>
        <taxon>Papilionoidea</taxon>
        <taxon>Nymphalidae</taxon>
        <taxon>Danainae</taxon>
        <taxon>Danaini</taxon>
        <taxon>Danaina</taxon>
        <taxon>Danaus</taxon>
        <taxon>Danaus</taxon>
    </lineage>
</organism>
<evidence type="ECO:0000313" key="2">
    <source>
        <dbReference type="Proteomes" id="UP000007151"/>
    </source>
</evidence>
<evidence type="ECO:0000313" key="1">
    <source>
        <dbReference type="EMBL" id="OWR55001.1"/>
    </source>
</evidence>
<accession>A0A212FMN4</accession>